<evidence type="ECO:0000313" key="4">
    <source>
        <dbReference type="EMBL" id="PXY36473.1"/>
    </source>
</evidence>
<dbReference type="PROSITE" id="PS50263">
    <property type="entry name" value="CN_HYDROLASE"/>
    <property type="match status" value="1"/>
</dbReference>
<dbReference type="InterPro" id="IPR003010">
    <property type="entry name" value="C-N_Hydrolase"/>
</dbReference>
<reference evidence="4 5" key="1">
    <citation type="submission" date="2016-07" db="EMBL/GenBank/DDBJ databases">
        <title>Draft genome sequence of Prauserella sp. YIM 121212, isolated from alkaline soil.</title>
        <authorList>
            <person name="Ruckert C."/>
            <person name="Albersmeier A."/>
            <person name="Jiang C.-L."/>
            <person name="Jiang Y."/>
            <person name="Kalinowski J."/>
            <person name="Schneider O."/>
            <person name="Winkler A."/>
            <person name="Zotchev S.B."/>
        </authorList>
    </citation>
    <scope>NUCLEOTIDE SEQUENCE [LARGE SCALE GENOMIC DNA]</scope>
    <source>
        <strain evidence="4 5">YIM 121212</strain>
    </source>
</reference>
<dbReference type="GO" id="GO:0033388">
    <property type="term" value="P:putrescine biosynthetic process from arginine"/>
    <property type="evidence" value="ECO:0007669"/>
    <property type="project" value="TreeGrafter"/>
</dbReference>
<dbReference type="EMBL" id="MASU01000005">
    <property type="protein sequence ID" value="PXY36473.1"/>
    <property type="molecule type" value="Genomic_DNA"/>
</dbReference>
<gene>
    <name evidence="4" type="ORF">BA062_13850</name>
</gene>
<sequence length="265" mass="28600">MTRVACAQLAPRIGELAENRARTLAAIRAARLRDADVLVLPELASSGYVFADEAEARSVAVPAGGPLLADWARAAGKLTVVAGFCELGDDGALYNSAAVLDGHGVRAVYRKTHLWDRERLVFTPGDLPPPVVRTKVGPVGVLICYDLEFPELTRSLALRGAELIVAPVNWPVVPRPQGERPPEVVQAMAAARTNRVFVAICDRTGTERGQRWTAGTSIIDESGWVVAESTEDTLVVADLDLSRARDKAISERNDVLADRRPELYG</sequence>
<dbReference type="RefSeq" id="WP_210406840.1">
    <property type="nucleotide sequence ID" value="NZ_MASU01000005.1"/>
</dbReference>
<dbReference type="PANTHER" id="PTHR43674">
    <property type="entry name" value="NITRILASE C965.09-RELATED"/>
    <property type="match status" value="1"/>
</dbReference>
<comment type="similarity">
    <text evidence="1">Belongs to the carbon-nitrogen hydrolase superfamily. NIT1/NIT2 family.</text>
</comment>
<dbReference type="Pfam" id="PF00795">
    <property type="entry name" value="CN_hydrolase"/>
    <property type="match status" value="1"/>
</dbReference>
<evidence type="ECO:0000256" key="1">
    <source>
        <dbReference type="ARBA" id="ARBA00010613"/>
    </source>
</evidence>
<dbReference type="Gene3D" id="3.60.110.10">
    <property type="entry name" value="Carbon-nitrogen hydrolase"/>
    <property type="match status" value="1"/>
</dbReference>
<evidence type="ECO:0000313" key="5">
    <source>
        <dbReference type="Proteomes" id="UP000247892"/>
    </source>
</evidence>
<dbReference type="GO" id="GO:0050126">
    <property type="term" value="F:N-carbamoylputrescine amidase activity"/>
    <property type="evidence" value="ECO:0007669"/>
    <property type="project" value="TreeGrafter"/>
</dbReference>
<keyword evidence="2 4" id="KW-0378">Hydrolase</keyword>
<protein>
    <submittedName>
        <fullName evidence="4">Hydrolase</fullName>
    </submittedName>
</protein>
<dbReference type="Proteomes" id="UP000247892">
    <property type="component" value="Unassembled WGS sequence"/>
</dbReference>
<evidence type="ECO:0000259" key="3">
    <source>
        <dbReference type="PROSITE" id="PS50263"/>
    </source>
</evidence>
<proteinExistence type="inferred from homology"/>
<dbReference type="InterPro" id="IPR036526">
    <property type="entry name" value="C-N_Hydrolase_sf"/>
</dbReference>
<feature type="domain" description="CN hydrolase" evidence="3">
    <location>
        <begin position="2"/>
        <end position="241"/>
    </location>
</feature>
<accession>A0A318LPM4</accession>
<keyword evidence="5" id="KW-1185">Reference proteome</keyword>
<comment type="caution">
    <text evidence="4">The sequence shown here is derived from an EMBL/GenBank/DDBJ whole genome shotgun (WGS) entry which is preliminary data.</text>
</comment>
<organism evidence="4 5">
    <name type="scientific">Prauserella flavalba</name>
    <dbReference type="NCBI Taxonomy" id="1477506"/>
    <lineage>
        <taxon>Bacteria</taxon>
        <taxon>Bacillati</taxon>
        <taxon>Actinomycetota</taxon>
        <taxon>Actinomycetes</taxon>
        <taxon>Pseudonocardiales</taxon>
        <taxon>Pseudonocardiaceae</taxon>
        <taxon>Prauserella</taxon>
    </lineage>
</organism>
<dbReference type="InterPro" id="IPR050345">
    <property type="entry name" value="Aliph_Amidase/BUP"/>
</dbReference>
<name>A0A318LPM4_9PSEU</name>
<evidence type="ECO:0000256" key="2">
    <source>
        <dbReference type="ARBA" id="ARBA00022801"/>
    </source>
</evidence>
<dbReference type="AlphaFoldDB" id="A0A318LPM4"/>
<dbReference type="InterPro" id="IPR001110">
    <property type="entry name" value="UPF0012_CS"/>
</dbReference>
<dbReference type="SUPFAM" id="SSF56317">
    <property type="entry name" value="Carbon-nitrogen hydrolase"/>
    <property type="match status" value="1"/>
</dbReference>
<dbReference type="PANTHER" id="PTHR43674:SF2">
    <property type="entry name" value="BETA-UREIDOPROPIONASE"/>
    <property type="match status" value="1"/>
</dbReference>
<dbReference type="PROSITE" id="PS01227">
    <property type="entry name" value="UPF0012"/>
    <property type="match status" value="1"/>
</dbReference>